<evidence type="ECO:0000256" key="1">
    <source>
        <dbReference type="SAM" id="MobiDB-lite"/>
    </source>
</evidence>
<gene>
    <name evidence="3" type="ORF">DXG03_002655</name>
</gene>
<keyword evidence="4" id="KW-1185">Reference proteome</keyword>
<dbReference type="SUPFAM" id="SSF47661">
    <property type="entry name" value="t-snare proteins"/>
    <property type="match status" value="1"/>
</dbReference>
<comment type="caution">
    <text evidence="3">The sequence shown here is derived from an EMBL/GenBank/DDBJ whole genome shotgun (WGS) entry which is preliminary data.</text>
</comment>
<feature type="compositionally biased region" description="Basic and acidic residues" evidence="1">
    <location>
        <begin position="1"/>
        <end position="24"/>
    </location>
</feature>
<dbReference type="GO" id="GO:0016192">
    <property type="term" value="P:vesicle-mediated transport"/>
    <property type="evidence" value="ECO:0007669"/>
    <property type="project" value="InterPro"/>
</dbReference>
<name>A0A9P7KFA7_9AGAR</name>
<dbReference type="InterPro" id="IPR000727">
    <property type="entry name" value="T_SNARE_dom"/>
</dbReference>
<feature type="compositionally biased region" description="Low complexity" evidence="1">
    <location>
        <begin position="27"/>
        <end position="44"/>
    </location>
</feature>
<sequence length="163" mass="17901">MSTKDRLAAARARRQADAQAHEMDDMSTPAPAPTQGPTGTGPSSDFFSEEGQTQDLEKLDRLADETRELSNGLKDRIKALAGTVGPDAQMRTNQLSSSTRYGESRMAFREAQERQEELKKMERTLAELAQLFADVGALTEAQQDPINTIEVDASKVQQDTEKA</sequence>
<protein>
    <recommendedName>
        <fullName evidence="2">t-SNARE coiled-coil homology domain-containing protein</fullName>
    </recommendedName>
</protein>
<evidence type="ECO:0000313" key="4">
    <source>
        <dbReference type="Proteomes" id="UP000775547"/>
    </source>
</evidence>
<evidence type="ECO:0000259" key="2">
    <source>
        <dbReference type="PROSITE" id="PS50192"/>
    </source>
</evidence>
<reference evidence="3" key="2">
    <citation type="submission" date="2021-10" db="EMBL/GenBank/DDBJ databases">
        <title>Phylogenomics reveals ancestral predisposition of the termite-cultivated fungus Termitomyces towards a domesticated lifestyle.</title>
        <authorList>
            <person name="Auxier B."/>
            <person name="Grum-Grzhimaylo A."/>
            <person name="Cardenas M.E."/>
            <person name="Lodge J.D."/>
            <person name="Laessoe T."/>
            <person name="Pedersen O."/>
            <person name="Smith M.E."/>
            <person name="Kuyper T.W."/>
            <person name="Franco-Molano E.A."/>
            <person name="Baroni T.J."/>
            <person name="Aanen D.K."/>
        </authorList>
    </citation>
    <scope>NUCLEOTIDE SEQUENCE</scope>
    <source>
        <strain evidence="3">AP01</strain>
        <tissue evidence="3">Mycelium</tissue>
    </source>
</reference>
<reference evidence="3" key="1">
    <citation type="submission" date="2020-07" db="EMBL/GenBank/DDBJ databases">
        <authorList>
            <person name="Nieuwenhuis M."/>
            <person name="Van De Peppel L.J.J."/>
        </authorList>
    </citation>
    <scope>NUCLEOTIDE SEQUENCE</scope>
    <source>
        <strain evidence="3">AP01</strain>
        <tissue evidence="3">Mycelium</tissue>
    </source>
</reference>
<feature type="region of interest" description="Disordered" evidence="1">
    <location>
        <begin position="1"/>
        <end position="56"/>
    </location>
</feature>
<organism evidence="3 4">
    <name type="scientific">Asterophora parasitica</name>
    <dbReference type="NCBI Taxonomy" id="117018"/>
    <lineage>
        <taxon>Eukaryota</taxon>
        <taxon>Fungi</taxon>
        <taxon>Dikarya</taxon>
        <taxon>Basidiomycota</taxon>
        <taxon>Agaricomycotina</taxon>
        <taxon>Agaricomycetes</taxon>
        <taxon>Agaricomycetidae</taxon>
        <taxon>Agaricales</taxon>
        <taxon>Tricholomatineae</taxon>
        <taxon>Lyophyllaceae</taxon>
        <taxon>Asterophora</taxon>
    </lineage>
</organism>
<feature type="domain" description="T-SNARE coiled-coil homology" evidence="2">
    <location>
        <begin position="108"/>
        <end position="163"/>
    </location>
</feature>
<proteinExistence type="predicted"/>
<dbReference type="GO" id="GO:0016020">
    <property type="term" value="C:membrane"/>
    <property type="evidence" value="ECO:0007669"/>
    <property type="project" value="InterPro"/>
</dbReference>
<dbReference type="Proteomes" id="UP000775547">
    <property type="component" value="Unassembled WGS sequence"/>
</dbReference>
<dbReference type="AlphaFoldDB" id="A0A9P7KFA7"/>
<accession>A0A9P7KFA7</accession>
<dbReference type="InterPro" id="IPR010989">
    <property type="entry name" value="SNARE"/>
</dbReference>
<dbReference type="Gene3D" id="1.20.5.110">
    <property type="match status" value="1"/>
</dbReference>
<dbReference type="EMBL" id="JABCKV010000018">
    <property type="protein sequence ID" value="KAG5646665.1"/>
    <property type="molecule type" value="Genomic_DNA"/>
</dbReference>
<dbReference type="OrthoDB" id="10255013at2759"/>
<dbReference type="PROSITE" id="PS50192">
    <property type="entry name" value="T_SNARE"/>
    <property type="match status" value="1"/>
</dbReference>
<evidence type="ECO:0000313" key="3">
    <source>
        <dbReference type="EMBL" id="KAG5646665.1"/>
    </source>
</evidence>